<keyword evidence="1" id="KW-0472">Membrane</keyword>
<name>A0A133Q754_9BACT</name>
<evidence type="ECO:0000313" key="3">
    <source>
        <dbReference type="Proteomes" id="UP000070533"/>
    </source>
</evidence>
<dbReference type="PATRIC" id="fig|28128.5.peg.1532"/>
<dbReference type="Proteomes" id="UP000070533">
    <property type="component" value="Unassembled WGS sequence"/>
</dbReference>
<organism evidence="2 3">
    <name type="scientific">Prevotella corporis</name>
    <dbReference type="NCBI Taxonomy" id="28128"/>
    <lineage>
        <taxon>Bacteria</taxon>
        <taxon>Pseudomonadati</taxon>
        <taxon>Bacteroidota</taxon>
        <taxon>Bacteroidia</taxon>
        <taxon>Bacteroidales</taxon>
        <taxon>Prevotellaceae</taxon>
        <taxon>Prevotella</taxon>
    </lineage>
</organism>
<dbReference type="RefSeq" id="WP_060940747.1">
    <property type="nucleotide sequence ID" value="NZ_JAIHUT010000011.1"/>
</dbReference>
<comment type="caution">
    <text evidence="2">The sequence shown here is derived from an EMBL/GenBank/DDBJ whole genome shotgun (WGS) entry which is preliminary data.</text>
</comment>
<dbReference type="EMBL" id="LRQG01000108">
    <property type="protein sequence ID" value="KXA38643.1"/>
    <property type="molecule type" value="Genomic_DNA"/>
</dbReference>
<reference evidence="3" key="1">
    <citation type="submission" date="2016-01" db="EMBL/GenBank/DDBJ databases">
        <authorList>
            <person name="Mitreva M."/>
            <person name="Pepin K.H."/>
            <person name="Mihindukulasuriya K.A."/>
            <person name="Fulton R."/>
            <person name="Fronick C."/>
            <person name="O'Laughlin M."/>
            <person name="Miner T."/>
            <person name="Herter B."/>
            <person name="Rosa B.A."/>
            <person name="Cordes M."/>
            <person name="Tomlinson C."/>
            <person name="Wollam A."/>
            <person name="Palsikar V.B."/>
            <person name="Mardis E.R."/>
            <person name="Wilson R.K."/>
        </authorList>
    </citation>
    <scope>NUCLEOTIDE SEQUENCE [LARGE SCALE GENOMIC DNA]</scope>
    <source>
        <strain evidence="3">MJR7716</strain>
    </source>
</reference>
<dbReference type="AlphaFoldDB" id="A0A133Q754"/>
<keyword evidence="3" id="KW-1185">Reference proteome</keyword>
<proteinExistence type="predicted"/>
<feature type="transmembrane region" description="Helical" evidence="1">
    <location>
        <begin position="70"/>
        <end position="88"/>
    </location>
</feature>
<feature type="transmembrane region" description="Helical" evidence="1">
    <location>
        <begin position="108"/>
        <end position="127"/>
    </location>
</feature>
<evidence type="ECO:0000313" key="2">
    <source>
        <dbReference type="EMBL" id="KXA38643.1"/>
    </source>
</evidence>
<dbReference type="STRING" id="28128.HMPREF3226_01498"/>
<feature type="transmembrane region" description="Helical" evidence="1">
    <location>
        <begin position="32"/>
        <end position="49"/>
    </location>
</feature>
<protein>
    <submittedName>
        <fullName evidence="2">Uncharacterized protein</fullName>
    </submittedName>
</protein>
<accession>A0A133Q754</accession>
<keyword evidence="1" id="KW-1133">Transmembrane helix</keyword>
<keyword evidence="1" id="KW-0812">Transmembrane</keyword>
<gene>
    <name evidence="2" type="ORF">HMPREF3226_01498</name>
</gene>
<dbReference type="OrthoDB" id="1079630at2"/>
<evidence type="ECO:0000256" key="1">
    <source>
        <dbReference type="SAM" id="Phobius"/>
    </source>
</evidence>
<sequence length="141" mass="16223">MKQLSKIESLLFLVGGVLMVVGTGLYAFFIQQSVACWLMLCGSILFVIMQMRQKYLGESITIRRLRKIMCIANIGFILAGLFMIENSYCLLKPLFVKYIGDYTNYVTIFRNNWVVLLLISAVIEVYTTHRISYELNKENNA</sequence>
<feature type="transmembrane region" description="Helical" evidence="1">
    <location>
        <begin position="7"/>
        <end position="26"/>
    </location>
</feature>